<evidence type="ECO:0000313" key="3">
    <source>
        <dbReference type="EMBL" id="SIS51129.1"/>
    </source>
</evidence>
<dbReference type="AlphaFoldDB" id="A0A1N7JP52"/>
<feature type="signal peptide" evidence="2">
    <location>
        <begin position="1"/>
        <end position="21"/>
    </location>
</feature>
<protein>
    <submittedName>
        <fullName evidence="3">Uncharacterized conserved protein YgiB, involved in bioifilm formation, UPF0441/DUF1190 family</fullName>
    </submittedName>
</protein>
<dbReference type="PROSITE" id="PS51257">
    <property type="entry name" value="PROKAR_LIPOPROTEIN"/>
    <property type="match status" value="1"/>
</dbReference>
<evidence type="ECO:0000313" key="4">
    <source>
        <dbReference type="Proteomes" id="UP000186098"/>
    </source>
</evidence>
<dbReference type="Pfam" id="PF06693">
    <property type="entry name" value="DUF1190"/>
    <property type="match status" value="1"/>
</dbReference>
<keyword evidence="2" id="KW-0732">Signal</keyword>
<proteinExistence type="predicted"/>
<dbReference type="Proteomes" id="UP000186098">
    <property type="component" value="Unassembled WGS sequence"/>
</dbReference>
<gene>
    <name evidence="3" type="ORF">SAMN05421795_101210</name>
</gene>
<feature type="compositionally biased region" description="Polar residues" evidence="1">
    <location>
        <begin position="183"/>
        <end position="193"/>
    </location>
</feature>
<name>A0A1N7JP52_9RHOB</name>
<reference evidence="4" key="1">
    <citation type="submission" date="2017-01" db="EMBL/GenBank/DDBJ databases">
        <authorList>
            <person name="Varghese N."/>
            <person name="Submissions S."/>
        </authorList>
    </citation>
    <scope>NUCLEOTIDE SEQUENCE [LARGE SCALE GENOMIC DNA]</scope>
    <source>
        <strain evidence="4">DSM 18714</strain>
    </source>
</reference>
<evidence type="ECO:0000256" key="2">
    <source>
        <dbReference type="SAM" id="SignalP"/>
    </source>
</evidence>
<feature type="region of interest" description="Disordered" evidence="1">
    <location>
        <begin position="171"/>
        <end position="193"/>
    </location>
</feature>
<sequence length="193" mass="19230">MPKRSTSVSLFLVGAAAFALAGCREDSVDAQAFPDLQSCLDAAGAGSLFSTEDCRQGFAAAETLNAETAPRYDSQEVCEAQYGEGNCVTEAQATGGGSGGIFMPLLAGFLLGNMLGGGRGIGAQPLHRTADGRFTNPAGTATYANNTGKGKLASGAFAKGPTTLGKPPMTKASAMSRGGFGASATSGARSMGG</sequence>
<dbReference type="RefSeq" id="WP_076363073.1">
    <property type="nucleotide sequence ID" value="NZ_FTOM01000001.1"/>
</dbReference>
<organism evidence="3 4">
    <name type="scientific">Phaeovulum vinaykumarii</name>
    <dbReference type="NCBI Taxonomy" id="407234"/>
    <lineage>
        <taxon>Bacteria</taxon>
        <taxon>Pseudomonadati</taxon>
        <taxon>Pseudomonadota</taxon>
        <taxon>Alphaproteobacteria</taxon>
        <taxon>Rhodobacterales</taxon>
        <taxon>Paracoccaceae</taxon>
        <taxon>Phaeovulum</taxon>
    </lineage>
</organism>
<dbReference type="OrthoDB" id="8160435at2"/>
<dbReference type="EMBL" id="FTOM01000001">
    <property type="protein sequence ID" value="SIS51129.1"/>
    <property type="molecule type" value="Genomic_DNA"/>
</dbReference>
<keyword evidence="4" id="KW-1185">Reference proteome</keyword>
<accession>A0A1N7JP52</accession>
<feature type="chain" id="PRO_5012365362" evidence="2">
    <location>
        <begin position="22"/>
        <end position="193"/>
    </location>
</feature>
<dbReference type="InterPro" id="IPR009576">
    <property type="entry name" value="Biofilm_formation_YgiB"/>
</dbReference>
<evidence type="ECO:0000256" key="1">
    <source>
        <dbReference type="SAM" id="MobiDB-lite"/>
    </source>
</evidence>